<dbReference type="AlphaFoldDB" id="A0A8H7AF21"/>
<proteinExistence type="predicted"/>
<reference evidence="1" key="1">
    <citation type="submission" date="2020-02" db="EMBL/GenBank/DDBJ databases">
        <authorList>
            <person name="Palmer J.M."/>
        </authorList>
    </citation>
    <scope>NUCLEOTIDE SEQUENCE</scope>
    <source>
        <strain evidence="1">EPUS1.4</strain>
        <tissue evidence="1">Thallus</tissue>
    </source>
</reference>
<protein>
    <submittedName>
        <fullName evidence="1">Uncharacterized protein</fullName>
    </submittedName>
</protein>
<keyword evidence="2" id="KW-1185">Reference proteome</keyword>
<gene>
    <name evidence="1" type="ORF">GJ744_012432</name>
</gene>
<dbReference type="EMBL" id="JAACFV010000098">
    <property type="protein sequence ID" value="KAF7505897.1"/>
    <property type="molecule type" value="Genomic_DNA"/>
</dbReference>
<evidence type="ECO:0000313" key="1">
    <source>
        <dbReference type="EMBL" id="KAF7505897.1"/>
    </source>
</evidence>
<sequence length="85" mass="9634">MKAGGAALSMTTLSLEEMRKRNPKNVFMHLRPGTVPDTGLVDRPEHIGRWLRMFFRAIVPVMRISGYTVEESGEKSALFGDKWKV</sequence>
<comment type="caution">
    <text evidence="1">The sequence shown here is derived from an EMBL/GenBank/DDBJ whole genome shotgun (WGS) entry which is preliminary data.</text>
</comment>
<name>A0A8H7AF21_9EURO</name>
<dbReference type="OrthoDB" id="2898509at2759"/>
<accession>A0A8H7AF21</accession>
<evidence type="ECO:0000313" key="2">
    <source>
        <dbReference type="Proteomes" id="UP000606974"/>
    </source>
</evidence>
<organism evidence="1 2">
    <name type="scientific">Endocarpon pusillum</name>
    <dbReference type="NCBI Taxonomy" id="364733"/>
    <lineage>
        <taxon>Eukaryota</taxon>
        <taxon>Fungi</taxon>
        <taxon>Dikarya</taxon>
        <taxon>Ascomycota</taxon>
        <taxon>Pezizomycotina</taxon>
        <taxon>Eurotiomycetes</taxon>
        <taxon>Chaetothyriomycetidae</taxon>
        <taxon>Verrucariales</taxon>
        <taxon>Verrucariaceae</taxon>
        <taxon>Endocarpon</taxon>
    </lineage>
</organism>
<dbReference type="Proteomes" id="UP000606974">
    <property type="component" value="Unassembled WGS sequence"/>
</dbReference>